<dbReference type="PANTHER" id="PTHR43014">
    <property type="entry name" value="MERCURIC REDUCTASE"/>
    <property type="match status" value="1"/>
</dbReference>
<evidence type="ECO:0000256" key="13">
    <source>
        <dbReference type="ARBA" id="ARBA00023284"/>
    </source>
</evidence>
<dbReference type="GO" id="GO:0050661">
    <property type="term" value="F:NADP binding"/>
    <property type="evidence" value="ECO:0007669"/>
    <property type="project" value="InterPro"/>
</dbReference>
<dbReference type="KEGG" id="gur:Gura_0840"/>
<keyword evidence="9" id="KW-0521">NADP</keyword>
<dbReference type="Pfam" id="PF02852">
    <property type="entry name" value="Pyr_redox_dim"/>
    <property type="match status" value="1"/>
</dbReference>
<dbReference type="STRING" id="351605.Gura_0840"/>
<keyword evidence="6 18" id="KW-0285">Flavoprotein</keyword>
<gene>
    <name evidence="21" type="ordered locus">Gura_0840</name>
</gene>
<dbReference type="PRINTS" id="PR00411">
    <property type="entry name" value="PNDRDTASEI"/>
</dbReference>
<evidence type="ECO:0000259" key="19">
    <source>
        <dbReference type="Pfam" id="PF02852"/>
    </source>
</evidence>
<feature type="binding site" evidence="16">
    <location>
        <position position="309"/>
    </location>
    <ligand>
        <name>FAD</name>
        <dbReference type="ChEBI" id="CHEBI:57692"/>
    </ligand>
</feature>
<organism evidence="21 22">
    <name type="scientific">Geotalea uraniireducens (strain Rf4)</name>
    <name type="common">Geobacter uraniireducens</name>
    <dbReference type="NCBI Taxonomy" id="351605"/>
    <lineage>
        <taxon>Bacteria</taxon>
        <taxon>Pseudomonadati</taxon>
        <taxon>Thermodesulfobacteriota</taxon>
        <taxon>Desulfuromonadia</taxon>
        <taxon>Geobacterales</taxon>
        <taxon>Geobacteraceae</taxon>
        <taxon>Geotalea</taxon>
    </lineage>
</organism>
<keyword evidence="16" id="KW-0547">Nucleotide-binding</keyword>
<dbReference type="InterPro" id="IPR021179">
    <property type="entry name" value="Mercury_reductase_MerA"/>
</dbReference>
<comment type="similarity">
    <text evidence="1 18">Belongs to the class-I pyridine nucleotide-disulfide oxidoreductase family.</text>
</comment>
<dbReference type="GO" id="GO:0045340">
    <property type="term" value="F:mercury ion binding"/>
    <property type="evidence" value="ECO:0007669"/>
    <property type="project" value="InterPro"/>
</dbReference>
<dbReference type="InterPro" id="IPR036188">
    <property type="entry name" value="FAD/NAD-bd_sf"/>
</dbReference>
<dbReference type="InterPro" id="IPR004099">
    <property type="entry name" value="Pyr_nucl-diS_OxRdtase_dimer"/>
</dbReference>
<keyword evidence="22" id="KW-1185">Reference proteome</keyword>
<evidence type="ECO:0000256" key="3">
    <source>
        <dbReference type="ARBA" id="ARBA00012661"/>
    </source>
</evidence>
<evidence type="ECO:0000256" key="2">
    <source>
        <dbReference type="ARBA" id="ARBA00011738"/>
    </source>
</evidence>
<dbReference type="InterPro" id="IPR001100">
    <property type="entry name" value="Pyr_nuc-diS_OxRdtase"/>
</dbReference>
<reference evidence="21 22" key="1">
    <citation type="submission" date="2007-05" db="EMBL/GenBank/DDBJ databases">
        <title>Complete sequence of Geobacter uraniireducens Rf4.</title>
        <authorList>
            <consortium name="US DOE Joint Genome Institute"/>
            <person name="Copeland A."/>
            <person name="Lucas S."/>
            <person name="Lapidus A."/>
            <person name="Barry K."/>
            <person name="Detter J.C."/>
            <person name="Glavina del Rio T."/>
            <person name="Hammon N."/>
            <person name="Israni S."/>
            <person name="Dalin E."/>
            <person name="Tice H."/>
            <person name="Pitluck S."/>
            <person name="Chertkov O."/>
            <person name="Brettin T."/>
            <person name="Bruce D."/>
            <person name="Han C."/>
            <person name="Schmutz J."/>
            <person name="Larimer F."/>
            <person name="Land M."/>
            <person name="Hauser L."/>
            <person name="Kyrpides N."/>
            <person name="Mikhailova N."/>
            <person name="Shelobolina E."/>
            <person name="Aklujkar M."/>
            <person name="Lovley D."/>
            <person name="Richardson P."/>
        </authorList>
    </citation>
    <scope>NUCLEOTIDE SEQUENCE [LARGE SCALE GENOMIC DNA]</scope>
    <source>
        <strain evidence="21 22">Rf4</strain>
    </source>
</reference>
<keyword evidence="8 16" id="KW-0274">FAD</keyword>
<evidence type="ECO:0000256" key="9">
    <source>
        <dbReference type="ARBA" id="ARBA00022857"/>
    </source>
</evidence>
<dbReference type="PANTHER" id="PTHR43014:SF4">
    <property type="entry name" value="PYRIDINE NUCLEOTIDE-DISULFIDE OXIDOREDUCTASE RCLA-RELATED"/>
    <property type="match status" value="1"/>
</dbReference>
<keyword evidence="13 18" id="KW-0676">Redox-active center</keyword>
<accession>A5GBJ1</accession>
<feature type="binding site" evidence="16">
    <location>
        <position position="268"/>
    </location>
    <ligand>
        <name>NAD(+)</name>
        <dbReference type="ChEBI" id="CHEBI:57540"/>
    </ligand>
</feature>
<dbReference type="InterPro" id="IPR012999">
    <property type="entry name" value="Pyr_OxRdtase_I_AS"/>
</dbReference>
<evidence type="ECO:0000256" key="8">
    <source>
        <dbReference type="ARBA" id="ARBA00022827"/>
    </source>
</evidence>
<dbReference type="InterPro" id="IPR023753">
    <property type="entry name" value="FAD/NAD-binding_dom"/>
</dbReference>
<dbReference type="Gene3D" id="3.50.50.60">
    <property type="entry name" value="FAD/NAD(P)-binding domain"/>
    <property type="match status" value="2"/>
</dbReference>
<comment type="subunit">
    <text evidence="2">Homodimer.</text>
</comment>
<evidence type="ECO:0000256" key="14">
    <source>
        <dbReference type="ARBA" id="ARBA00031725"/>
    </source>
</evidence>
<feature type="domain" description="FAD/NAD(P)-binding" evidence="20">
    <location>
        <begin position="6"/>
        <end position="324"/>
    </location>
</feature>
<comment type="catalytic activity">
    <reaction evidence="15">
        <text>Hg + NADP(+) + H(+) = Hg(2+) + NADPH</text>
        <dbReference type="Rhea" id="RHEA:23856"/>
        <dbReference type="ChEBI" id="CHEBI:15378"/>
        <dbReference type="ChEBI" id="CHEBI:16170"/>
        <dbReference type="ChEBI" id="CHEBI:16793"/>
        <dbReference type="ChEBI" id="CHEBI:57783"/>
        <dbReference type="ChEBI" id="CHEBI:58349"/>
        <dbReference type="EC" id="1.16.1.1"/>
    </reaction>
</comment>
<dbReference type="GO" id="GO:0016668">
    <property type="term" value="F:oxidoreductase activity, acting on a sulfur group of donors, NAD(P) as acceptor"/>
    <property type="evidence" value="ECO:0007669"/>
    <property type="project" value="InterPro"/>
</dbReference>
<keyword evidence="16" id="KW-0520">NAD</keyword>
<dbReference type="HOGENOM" id="CLU_016755_1_2_7"/>
<evidence type="ECO:0000256" key="6">
    <source>
        <dbReference type="ARBA" id="ARBA00022630"/>
    </source>
</evidence>
<dbReference type="GO" id="GO:0016152">
    <property type="term" value="F:mercury (II) reductase (NADP+) activity"/>
    <property type="evidence" value="ECO:0007669"/>
    <property type="project" value="UniProtKB-EC"/>
</dbReference>
<feature type="binding site" evidence="16">
    <location>
        <begin position="178"/>
        <end position="185"/>
    </location>
    <ligand>
        <name>NAD(+)</name>
        <dbReference type="ChEBI" id="CHEBI:57540"/>
    </ligand>
</feature>
<keyword evidence="7" id="KW-0479">Metal-binding</keyword>
<dbReference type="RefSeq" id="WP_011937772.1">
    <property type="nucleotide sequence ID" value="NC_009483.1"/>
</dbReference>
<evidence type="ECO:0000313" key="21">
    <source>
        <dbReference type="EMBL" id="ABQ25048.1"/>
    </source>
</evidence>
<evidence type="ECO:0000256" key="1">
    <source>
        <dbReference type="ARBA" id="ARBA00007532"/>
    </source>
</evidence>
<evidence type="ECO:0000256" key="17">
    <source>
        <dbReference type="PIRSR" id="PIRSR000350-4"/>
    </source>
</evidence>
<evidence type="ECO:0000256" key="10">
    <source>
        <dbReference type="ARBA" id="ARBA00022914"/>
    </source>
</evidence>
<evidence type="ECO:0000256" key="7">
    <source>
        <dbReference type="ARBA" id="ARBA00022723"/>
    </source>
</evidence>
<dbReference type="EC" id="1.16.1.1" evidence="3"/>
<dbReference type="SUPFAM" id="SSF55424">
    <property type="entry name" value="FAD/NAD-linked reductases, dimerisation (C-terminal) domain"/>
    <property type="match status" value="1"/>
</dbReference>
<keyword evidence="11 18" id="KW-0560">Oxidoreductase</keyword>
<keyword evidence="5" id="KW-0475">Mercuric resistance</keyword>
<feature type="domain" description="Pyridine nucleotide-disulphide oxidoreductase dimerisation" evidence="19">
    <location>
        <begin position="345"/>
        <end position="450"/>
    </location>
</feature>
<dbReference type="Gene3D" id="3.30.390.30">
    <property type="match status" value="1"/>
</dbReference>
<evidence type="ECO:0000256" key="11">
    <source>
        <dbReference type="ARBA" id="ARBA00023002"/>
    </source>
</evidence>
<sequence>MHDNRHDIVILGSGSTAFAAALRAQSLGARVLMIEKSVLGGTCINWGCIPSKTLIHAALFRHEARLGASIGLQIEDHGVDFARLIAHKDAAVDHLRQTKYLDVLKNAPGLELVKGTARFVAPDAVEVSDRVYRGDKFLIATGGFPRTIAIPGLDETPYLTSRSALLMKSLPESLVIIGGGVIALELGQMYLRLGTRVTVLEHGPRLLPALEAEPVLALQEALVAEGMEIVLNAPICSVSRRGETTVVEAEVIGRREEFAAEKLLLAVGTAPASAGIGLEKAGVEVNGKGFIRVDEQMRTTATGIWAAGDVAGGMMIATIGAREGIVAIDSMLNPGCGCTMDYPSIPMAIFTDPEVATVGYSEEGAKKAGFSVVVNTMPVAAIPKAHVTGQTRGAIKMVADSGSGRLLGVHLSCHRGADLINEAAMAVRFKLTVEDLANTLHVYPSIGEGLRLCAQGFSRDISKLSCCAE</sequence>
<dbReference type="FunFam" id="3.30.390.30:FF:000001">
    <property type="entry name" value="Dihydrolipoyl dehydrogenase"/>
    <property type="match status" value="1"/>
</dbReference>
<evidence type="ECO:0000256" key="16">
    <source>
        <dbReference type="PIRSR" id="PIRSR000350-3"/>
    </source>
</evidence>
<dbReference type="InterPro" id="IPR016156">
    <property type="entry name" value="FAD/NAD-linked_Rdtase_dimer_sf"/>
</dbReference>
<evidence type="ECO:0000313" key="22">
    <source>
        <dbReference type="Proteomes" id="UP000006695"/>
    </source>
</evidence>
<dbReference type="Proteomes" id="UP000006695">
    <property type="component" value="Chromosome"/>
</dbReference>
<evidence type="ECO:0000256" key="18">
    <source>
        <dbReference type="RuleBase" id="RU003691"/>
    </source>
</evidence>
<dbReference type="NCBIfam" id="TIGR02053">
    <property type="entry name" value="MerA"/>
    <property type="match status" value="1"/>
</dbReference>
<evidence type="ECO:0000256" key="12">
    <source>
        <dbReference type="ARBA" id="ARBA00023157"/>
    </source>
</evidence>
<evidence type="ECO:0000256" key="15">
    <source>
        <dbReference type="ARBA" id="ARBA00048984"/>
    </source>
</evidence>
<evidence type="ECO:0000256" key="4">
    <source>
        <dbReference type="ARBA" id="ARBA00014791"/>
    </source>
</evidence>
<dbReference type="GO" id="GO:0050787">
    <property type="term" value="P:detoxification of mercury ion"/>
    <property type="evidence" value="ECO:0007669"/>
    <property type="project" value="InterPro"/>
</dbReference>
<feature type="binding site" evidence="16">
    <location>
        <position position="201"/>
    </location>
    <ligand>
        <name>NAD(+)</name>
        <dbReference type="ChEBI" id="CHEBI:57540"/>
    </ligand>
</feature>
<dbReference type="SUPFAM" id="SSF51905">
    <property type="entry name" value="FAD/NAD(P)-binding domain"/>
    <property type="match status" value="1"/>
</dbReference>
<dbReference type="EMBL" id="CP000698">
    <property type="protein sequence ID" value="ABQ25048.1"/>
    <property type="molecule type" value="Genomic_DNA"/>
</dbReference>
<protein>
    <recommendedName>
        <fullName evidence="4">Mercuric reductase</fullName>
        <ecNumber evidence="3">1.16.1.1</ecNumber>
    </recommendedName>
    <alternativeName>
        <fullName evidence="14">Hg(II) reductase</fullName>
    </alternativeName>
</protein>
<dbReference type="Pfam" id="PF07992">
    <property type="entry name" value="Pyr_redox_2"/>
    <property type="match status" value="1"/>
</dbReference>
<comment type="cofactor">
    <cofactor evidence="16">
        <name>FAD</name>
        <dbReference type="ChEBI" id="CHEBI:57692"/>
    </cofactor>
    <text evidence="16">Binds 1 FAD per subunit.</text>
</comment>
<dbReference type="PROSITE" id="PS00076">
    <property type="entry name" value="PYRIDINE_REDOX_1"/>
    <property type="match status" value="1"/>
</dbReference>
<keyword evidence="12" id="KW-1015">Disulfide bond</keyword>
<dbReference type="OrthoDB" id="9786429at2"/>
<name>A5GBJ1_GEOUR</name>
<dbReference type="GO" id="GO:0003955">
    <property type="term" value="F:NAD(P)H dehydrogenase (quinone) activity"/>
    <property type="evidence" value="ECO:0007669"/>
    <property type="project" value="TreeGrafter"/>
</dbReference>
<evidence type="ECO:0000259" key="20">
    <source>
        <dbReference type="Pfam" id="PF07992"/>
    </source>
</evidence>
<dbReference type="GO" id="GO:0050660">
    <property type="term" value="F:flavin adenine dinucleotide binding"/>
    <property type="evidence" value="ECO:0007669"/>
    <property type="project" value="InterPro"/>
</dbReference>
<dbReference type="PRINTS" id="PR00368">
    <property type="entry name" value="FADPNR"/>
</dbReference>
<dbReference type="PIRSF" id="PIRSF000350">
    <property type="entry name" value="Mercury_reductase_MerA"/>
    <property type="match status" value="1"/>
</dbReference>
<feature type="binding site" evidence="16">
    <location>
        <position position="52"/>
    </location>
    <ligand>
        <name>FAD</name>
        <dbReference type="ChEBI" id="CHEBI:57692"/>
    </ligand>
</feature>
<proteinExistence type="inferred from homology"/>
<evidence type="ECO:0000256" key="5">
    <source>
        <dbReference type="ARBA" id="ARBA00022466"/>
    </source>
</evidence>
<dbReference type="AlphaFoldDB" id="A5GBJ1"/>
<keyword evidence="10" id="KW-0476">Mercury</keyword>
<feature type="disulfide bond" description="Redox-active" evidence="17">
    <location>
        <begin position="43"/>
        <end position="48"/>
    </location>
</feature>